<dbReference type="EMBL" id="JAGTXB010000002">
    <property type="protein sequence ID" value="MBS0027013.1"/>
    <property type="molecule type" value="Genomic_DNA"/>
</dbReference>
<dbReference type="Proteomes" id="UP000676386">
    <property type="component" value="Unassembled WGS sequence"/>
</dbReference>
<feature type="transmembrane region" description="Helical" evidence="6">
    <location>
        <begin position="339"/>
        <end position="361"/>
    </location>
</feature>
<dbReference type="RefSeq" id="WP_211972103.1">
    <property type="nucleotide sequence ID" value="NZ_CBFHAM010000038.1"/>
</dbReference>
<proteinExistence type="predicted"/>
<dbReference type="InterPro" id="IPR003838">
    <property type="entry name" value="ABC3_permease_C"/>
</dbReference>
<evidence type="ECO:0000256" key="6">
    <source>
        <dbReference type="SAM" id="Phobius"/>
    </source>
</evidence>
<protein>
    <submittedName>
        <fullName evidence="9">ABC transporter permease</fullName>
    </submittedName>
</protein>
<feature type="transmembrane region" description="Helical" evidence="6">
    <location>
        <begin position="381"/>
        <end position="402"/>
    </location>
</feature>
<feature type="domain" description="ABC3 transporter permease C-terminal" evidence="7">
    <location>
        <begin position="678"/>
        <end position="786"/>
    </location>
</feature>
<dbReference type="Pfam" id="PF02687">
    <property type="entry name" value="FtsX"/>
    <property type="match status" value="2"/>
</dbReference>
<evidence type="ECO:0000256" key="1">
    <source>
        <dbReference type="ARBA" id="ARBA00004651"/>
    </source>
</evidence>
<feature type="transmembrane region" description="Helical" evidence="6">
    <location>
        <begin position="286"/>
        <end position="306"/>
    </location>
</feature>
<keyword evidence="3 6" id="KW-0812">Transmembrane</keyword>
<feature type="domain" description="MacB-like periplasmic core" evidence="8">
    <location>
        <begin position="20"/>
        <end position="242"/>
    </location>
</feature>
<evidence type="ECO:0000259" key="7">
    <source>
        <dbReference type="Pfam" id="PF02687"/>
    </source>
</evidence>
<feature type="transmembrane region" description="Helical" evidence="6">
    <location>
        <begin position="761"/>
        <end position="784"/>
    </location>
</feature>
<gene>
    <name evidence="9" type="ORF">KE626_06810</name>
</gene>
<evidence type="ECO:0000259" key="8">
    <source>
        <dbReference type="Pfam" id="PF12704"/>
    </source>
</evidence>
<feature type="transmembrane region" description="Helical" evidence="6">
    <location>
        <begin position="720"/>
        <end position="746"/>
    </location>
</feature>
<dbReference type="InterPro" id="IPR050250">
    <property type="entry name" value="Macrolide_Exporter_MacB"/>
</dbReference>
<evidence type="ECO:0000313" key="10">
    <source>
        <dbReference type="Proteomes" id="UP000676386"/>
    </source>
</evidence>
<reference evidence="9 10" key="1">
    <citation type="submission" date="2021-04" db="EMBL/GenBank/DDBJ databases">
        <title>Chitinophaga sp. nov., isolated from the rhizosphere soil.</title>
        <authorList>
            <person name="He S."/>
        </authorList>
    </citation>
    <scope>NUCLEOTIDE SEQUENCE [LARGE SCALE GENOMIC DNA]</scope>
    <source>
        <strain evidence="9 10">2R12</strain>
    </source>
</reference>
<comment type="caution">
    <text evidence="9">The sequence shown here is derived from an EMBL/GenBank/DDBJ whole genome shotgun (WGS) entry which is preliminary data.</text>
</comment>
<sequence length="798" mass="88001">MLENYLKTAMRSLFRNKRYTLINITGLTVGLAVCITIFILIRFETGYDDFHQQGNRVVRLLTRFNHSLNGVPRSSGTPFALPGVLKEEVPQVAAVAPIASLQDMPLTVPDEKRINRKTFKEKKGVVAISPAFFRVFSYSWLAGTPAALSQMDAIVLSRETATRYFGDWRQAMGKTVEMPGPIPMKVSGIVDIPANTEFCFKAMLPYQLIFPSSTDWGSVSESHQCYALLAPHADERRLQTQLNLLAHKYIPPEINNTLEFQPLSAVHLDDSLSNMGGNGINKSRIRMMWCIALLILLVAGVNFVNLSTAQAVKRAREAGVRKVLGGNNRQLRRQFLAETFILVFTAGVLALLLVAASLPAVGNLLHINLQLTLLFQPQVMIFFFLVTVMVTLAAGFYPAVIITRFNPVQVLKGQLLTIPAGGFTLRKTLVVFQFAVAQTLIIAMLVMVKQTYYFDTMPMGFEKRLILNVPVAGDSAGMSKIGLLHGRVAALPAVADISFSMAPPADGNNTYTGFNFNHAPEPAPFQAVYKSVDARFLSLYQMSLAAGRNVTATDSIREFMINETMVKQLGYHHAEDVLNKEIALWDGAVKGLIVGVVKDFNTSSGKDKVPPVMLYNYPNSRNMASVKLTAAGLPGTVDKIGTIFKSLYPNDPYDPRFLDDTIAAFYVHEVQLTRLYQLFAAIAVFLSCLGLYGLSSYMAVQRLKEVGIRKILGATTANIVYLFSGEFMLLVSAAFLLAAPLAWYFLHQWLQSYAYSTPLSWWVFGVGGAATAMIALITVGYHAVRSAVTNPALHLRNT</sequence>
<keyword evidence="2" id="KW-1003">Cell membrane</keyword>
<evidence type="ECO:0000256" key="3">
    <source>
        <dbReference type="ARBA" id="ARBA00022692"/>
    </source>
</evidence>
<keyword evidence="4 6" id="KW-1133">Transmembrane helix</keyword>
<dbReference type="PANTHER" id="PTHR30572:SF18">
    <property type="entry name" value="ABC-TYPE MACROLIDE FAMILY EXPORT SYSTEM PERMEASE COMPONENT 2"/>
    <property type="match status" value="1"/>
</dbReference>
<evidence type="ECO:0000256" key="2">
    <source>
        <dbReference type="ARBA" id="ARBA00022475"/>
    </source>
</evidence>
<name>A0ABS5IVX6_9BACT</name>
<organism evidence="9 10">
    <name type="scientific">Chitinophaga hostae</name>
    <dbReference type="NCBI Taxonomy" id="2831022"/>
    <lineage>
        <taxon>Bacteria</taxon>
        <taxon>Pseudomonadati</taxon>
        <taxon>Bacteroidota</taxon>
        <taxon>Chitinophagia</taxon>
        <taxon>Chitinophagales</taxon>
        <taxon>Chitinophagaceae</taxon>
        <taxon>Chitinophaga</taxon>
    </lineage>
</organism>
<comment type="subcellular location">
    <subcellularLocation>
        <location evidence="1">Cell membrane</location>
        <topology evidence="1">Multi-pass membrane protein</topology>
    </subcellularLocation>
</comment>
<feature type="transmembrane region" description="Helical" evidence="6">
    <location>
        <begin position="675"/>
        <end position="700"/>
    </location>
</feature>
<accession>A0ABS5IVX6</accession>
<evidence type="ECO:0000256" key="5">
    <source>
        <dbReference type="ARBA" id="ARBA00023136"/>
    </source>
</evidence>
<dbReference type="Pfam" id="PF12704">
    <property type="entry name" value="MacB_PCD"/>
    <property type="match status" value="1"/>
</dbReference>
<keyword evidence="5 6" id="KW-0472">Membrane</keyword>
<keyword evidence="10" id="KW-1185">Reference proteome</keyword>
<evidence type="ECO:0000256" key="4">
    <source>
        <dbReference type="ARBA" id="ARBA00022989"/>
    </source>
</evidence>
<feature type="domain" description="ABC3 transporter permease C-terminal" evidence="7">
    <location>
        <begin position="290"/>
        <end position="407"/>
    </location>
</feature>
<feature type="transmembrane region" description="Helical" evidence="6">
    <location>
        <begin position="429"/>
        <end position="448"/>
    </location>
</feature>
<evidence type="ECO:0000313" key="9">
    <source>
        <dbReference type="EMBL" id="MBS0027013.1"/>
    </source>
</evidence>
<feature type="transmembrane region" description="Helical" evidence="6">
    <location>
        <begin position="21"/>
        <end position="43"/>
    </location>
</feature>
<dbReference type="InterPro" id="IPR025857">
    <property type="entry name" value="MacB_PCD"/>
</dbReference>
<dbReference type="PANTHER" id="PTHR30572">
    <property type="entry name" value="MEMBRANE COMPONENT OF TRANSPORTER-RELATED"/>
    <property type="match status" value="1"/>
</dbReference>